<reference evidence="1 2" key="3">
    <citation type="journal article" date="2008" name="FEMS Microbiol. Ecol.">
        <title>Identification and characterization of genes underlying chitinolysis in Collimonas fungivorans Ter331.</title>
        <authorList>
            <person name="Fritsche K."/>
            <person name="de Boer W."/>
            <person name="Gerards S."/>
            <person name="van den Berg M."/>
            <person name="van Veen J.A."/>
            <person name="Leveau J.H."/>
        </authorList>
    </citation>
    <scope>NUCLEOTIDE SEQUENCE [LARGE SCALE GENOMIC DNA]</scope>
    <source>
        <strain evidence="1 2">Ter331</strain>
    </source>
</reference>
<reference evidence="1 2" key="2">
    <citation type="journal article" date="2006" name="J. Microbiol. Methods">
        <title>Genomic flank-sequencing of plasposon insertion sites for rapid identification of functional genes.</title>
        <authorList>
            <person name="Leveau J.H."/>
            <person name="Gerards S."/>
            <person name="Fritsche K."/>
            <person name="Zondag G."/>
            <person name="van Veen J.A."/>
        </authorList>
    </citation>
    <scope>NUCLEOTIDE SEQUENCE [LARGE SCALE GENOMIC DNA]</scope>
    <source>
        <strain evidence="1 2">Ter331</strain>
    </source>
</reference>
<reference evidence="1 2" key="1">
    <citation type="journal article" date="2004" name="Environ. Microbiol.">
        <title>Phylogeny-function analysis of (meta)genomic libraries: screening for expression of ribosomal RNA genes by large-insert library fluorescent in situ hybridization (LIL-FISH).</title>
        <authorList>
            <person name="Leveau J.H."/>
            <person name="Gerards S."/>
            <person name="de Boer W."/>
            <person name="van Veen J.A."/>
        </authorList>
    </citation>
    <scope>NUCLEOTIDE SEQUENCE [LARGE SCALE GENOMIC DNA]</scope>
    <source>
        <strain evidence="1 2">Ter331</strain>
    </source>
</reference>
<dbReference type="AlphaFoldDB" id="G0AHP5"/>
<evidence type="ECO:0000313" key="2">
    <source>
        <dbReference type="Proteomes" id="UP000008392"/>
    </source>
</evidence>
<reference evidence="1 2" key="5">
    <citation type="journal article" date="2011" name="ISME J.">
        <title>Dual transcriptional profiling of a bacterial/fungal confrontation: Collimonas fungivorans versus Aspergillus niger.</title>
        <authorList>
            <person name="Mela F."/>
            <person name="Fritsche K."/>
            <person name="de Boer W."/>
            <person name="van Veen J.A."/>
            <person name="de Graaff L.H."/>
            <person name="van den Berg M."/>
            <person name="Leveau J.H."/>
        </authorList>
    </citation>
    <scope>NUCLEOTIDE SEQUENCE [LARGE SCALE GENOMIC DNA]</scope>
    <source>
        <strain evidence="1 2">Ter331</strain>
    </source>
</reference>
<accession>G0AHP5</accession>
<protein>
    <submittedName>
        <fullName evidence="1">Uncharacterized protein</fullName>
    </submittedName>
</protein>
<reference evidence="1 2" key="4">
    <citation type="journal article" date="2010" name="Environ. Microbiol.">
        <title>The bacterial genus Collimonas: mycophagy, weathering and other adaptive solutions to life in oligotrophic soil environments.</title>
        <authorList>
            <person name="Leveau J.H."/>
            <person name="Uroz S."/>
            <person name="de Boer W."/>
        </authorList>
    </citation>
    <scope>NUCLEOTIDE SEQUENCE [LARGE SCALE GENOMIC DNA]</scope>
    <source>
        <strain evidence="1 2">Ter331</strain>
    </source>
</reference>
<gene>
    <name evidence="1" type="ordered locus">CFU_0246</name>
</gene>
<proteinExistence type="predicted"/>
<dbReference type="STRING" id="1005048.CFU_0246"/>
<name>G0AHP5_COLFT</name>
<sequence length="378" mass="40993">MSDSWKDGHQAGSIILSVLVRRCMPGGLFRQLARLQVERHIDRDGGRIVLVLEQQRILRFDEIYAVADDHPGRWIVEPGHDGFQGCAAAAYLGDADLAAIGAGLAESIALENRHPAGCIDAYRIGVLQDPRHVDAADRTGVAVLVHIDFQHIRHGRQQAHIQLPIAVERNAVEEHAIAAGAHSRVFLPYAQGHGAGQQAQYARMEGVGDIQRAMAVLRQVVAITLVGHEVAGARRAAGEVVAFQRAGRGGHAGVAPVAGTDPQQVMGGVDQYALAVGKAVGTGRHQDFRRRPVRSHARHRALAPAAYVKRAVRSGRDAFRIPVCRQSQGRRRCFAGEDGTLAKQQGGQQCCGMQKGSRLHLFSPVQGRDKPFSLRRHI</sequence>
<dbReference type="KEGG" id="cfu:CFU_0246"/>
<dbReference type="HOGENOM" id="CLU_730972_0_0_4"/>
<keyword evidence="2" id="KW-1185">Reference proteome</keyword>
<reference evidence="2" key="6">
    <citation type="submission" date="2011-05" db="EMBL/GenBank/DDBJ databases">
        <title>Complete sequence of Collimonas fungivorans Ter331.</title>
        <authorList>
            <person name="Leveau J.H."/>
        </authorList>
    </citation>
    <scope>NUCLEOTIDE SEQUENCE [LARGE SCALE GENOMIC DNA]</scope>
    <source>
        <strain evidence="2">Ter331</strain>
    </source>
</reference>
<organism evidence="1 2">
    <name type="scientific">Collimonas fungivorans (strain Ter331)</name>
    <dbReference type="NCBI Taxonomy" id="1005048"/>
    <lineage>
        <taxon>Bacteria</taxon>
        <taxon>Pseudomonadati</taxon>
        <taxon>Pseudomonadota</taxon>
        <taxon>Betaproteobacteria</taxon>
        <taxon>Burkholderiales</taxon>
        <taxon>Oxalobacteraceae</taxon>
        <taxon>Collimonas</taxon>
    </lineage>
</organism>
<evidence type="ECO:0000313" key="1">
    <source>
        <dbReference type="EMBL" id="AEK60084.1"/>
    </source>
</evidence>
<dbReference type="Proteomes" id="UP000008392">
    <property type="component" value="Chromosome"/>
</dbReference>
<dbReference type="EMBL" id="CP002745">
    <property type="protein sequence ID" value="AEK60084.1"/>
    <property type="molecule type" value="Genomic_DNA"/>
</dbReference>